<dbReference type="PANTHER" id="PTHR14879:SF2">
    <property type="entry name" value="E3 UBIQUITIN-PROTEIN LIGASE RIFIFYLIN"/>
    <property type="match status" value="1"/>
</dbReference>
<dbReference type="PROSITE" id="PS50089">
    <property type="entry name" value="ZF_RING_2"/>
    <property type="match status" value="1"/>
</dbReference>
<evidence type="ECO:0000256" key="4">
    <source>
        <dbReference type="PROSITE-ProRule" id="PRU00175"/>
    </source>
</evidence>
<evidence type="ECO:0000256" key="3">
    <source>
        <dbReference type="ARBA" id="ARBA00022833"/>
    </source>
</evidence>
<dbReference type="GO" id="GO:0005886">
    <property type="term" value="C:plasma membrane"/>
    <property type="evidence" value="ECO:0007669"/>
    <property type="project" value="TreeGrafter"/>
</dbReference>
<keyword evidence="2 4" id="KW-0863">Zinc-finger</keyword>
<dbReference type="Pfam" id="PF13920">
    <property type="entry name" value="zf-C3HC4_3"/>
    <property type="match status" value="1"/>
</dbReference>
<dbReference type="GO" id="GO:0061630">
    <property type="term" value="F:ubiquitin protein ligase activity"/>
    <property type="evidence" value="ECO:0007669"/>
    <property type="project" value="TreeGrafter"/>
</dbReference>
<dbReference type="GO" id="GO:0043161">
    <property type="term" value="P:proteasome-mediated ubiquitin-dependent protein catabolic process"/>
    <property type="evidence" value="ECO:0007669"/>
    <property type="project" value="TreeGrafter"/>
</dbReference>
<evidence type="ECO:0000256" key="1">
    <source>
        <dbReference type="ARBA" id="ARBA00022723"/>
    </source>
</evidence>
<dbReference type="InterPro" id="IPR017900">
    <property type="entry name" value="4Fe4S_Fe_S_CS"/>
</dbReference>
<dbReference type="Pfam" id="PF22968">
    <property type="entry name" value="RNF34L-like_3rd"/>
    <property type="match status" value="1"/>
</dbReference>
<feature type="domain" description="RING-type" evidence="5">
    <location>
        <begin position="105"/>
        <end position="139"/>
    </location>
</feature>
<dbReference type="AlphaFoldDB" id="A0A643C0Y8"/>
<evidence type="ECO:0000259" key="5">
    <source>
        <dbReference type="PROSITE" id="PS50089"/>
    </source>
</evidence>
<dbReference type="InterPro" id="IPR001841">
    <property type="entry name" value="Znf_RING"/>
</dbReference>
<reference evidence="6 7" key="1">
    <citation type="journal article" date="2019" name="PLoS ONE">
        <title>Genomic analyses reveal an absence of contemporary introgressive admixture between fin whales and blue whales, despite known hybrids.</title>
        <authorList>
            <person name="Westbury M.V."/>
            <person name="Petersen B."/>
            <person name="Lorenzen E.D."/>
        </authorList>
    </citation>
    <scope>NUCLEOTIDE SEQUENCE [LARGE SCALE GENOMIC DNA]</scope>
    <source>
        <strain evidence="6">FinWhale-01</strain>
    </source>
</reference>
<keyword evidence="1" id="KW-0479">Metal-binding</keyword>
<evidence type="ECO:0000313" key="6">
    <source>
        <dbReference type="EMBL" id="KAB0393690.1"/>
    </source>
</evidence>
<gene>
    <name evidence="6" type="ORF">E2I00_010796</name>
</gene>
<dbReference type="InterPro" id="IPR013083">
    <property type="entry name" value="Znf_RING/FYVE/PHD"/>
</dbReference>
<dbReference type="PANTHER" id="PTHR14879">
    <property type="entry name" value="CASPASE REGULATOR, RING FINGER DOMAIN-CONTAINING"/>
    <property type="match status" value="1"/>
</dbReference>
<organism evidence="6 7">
    <name type="scientific">Balaenoptera physalus</name>
    <name type="common">Fin whale</name>
    <name type="synonym">Balaena physalus</name>
    <dbReference type="NCBI Taxonomy" id="9770"/>
    <lineage>
        <taxon>Eukaryota</taxon>
        <taxon>Metazoa</taxon>
        <taxon>Chordata</taxon>
        <taxon>Craniata</taxon>
        <taxon>Vertebrata</taxon>
        <taxon>Euteleostomi</taxon>
        <taxon>Mammalia</taxon>
        <taxon>Eutheria</taxon>
        <taxon>Laurasiatheria</taxon>
        <taxon>Artiodactyla</taxon>
        <taxon>Whippomorpha</taxon>
        <taxon>Cetacea</taxon>
        <taxon>Mysticeti</taxon>
        <taxon>Balaenopteridae</taxon>
        <taxon>Balaenoptera</taxon>
    </lineage>
</organism>
<dbReference type="GO" id="GO:0008270">
    <property type="term" value="F:zinc ion binding"/>
    <property type="evidence" value="ECO:0007669"/>
    <property type="project" value="UniProtKB-KW"/>
</dbReference>
<evidence type="ECO:0000313" key="7">
    <source>
        <dbReference type="Proteomes" id="UP000437017"/>
    </source>
</evidence>
<name>A0A643C0Y8_BALPH</name>
<dbReference type="GO" id="GO:0005737">
    <property type="term" value="C:cytoplasm"/>
    <property type="evidence" value="ECO:0007669"/>
    <property type="project" value="TreeGrafter"/>
</dbReference>
<dbReference type="Proteomes" id="UP000437017">
    <property type="component" value="Unassembled WGS sequence"/>
</dbReference>
<dbReference type="InterPro" id="IPR051728">
    <property type="entry name" value="RING-FYVE_E3_ubiquitin-ligase"/>
</dbReference>
<proteinExistence type="predicted"/>
<dbReference type="EMBL" id="SGJD01003034">
    <property type="protein sequence ID" value="KAB0393690.1"/>
    <property type="molecule type" value="Genomic_DNA"/>
</dbReference>
<dbReference type="PROSITE" id="PS00198">
    <property type="entry name" value="4FE4S_FER_1"/>
    <property type="match status" value="1"/>
</dbReference>
<comment type="caution">
    <text evidence="6">The sequence shown here is derived from an EMBL/GenBank/DDBJ whole genome shotgun (WGS) entry which is preliminary data.</text>
</comment>
<accession>A0A643C0Y8</accession>
<dbReference type="GO" id="GO:1902042">
    <property type="term" value="P:negative regulation of extrinsic apoptotic signaling pathway via death domain receptors"/>
    <property type="evidence" value="ECO:0007669"/>
    <property type="project" value="TreeGrafter"/>
</dbReference>
<keyword evidence="3" id="KW-0862">Zinc</keyword>
<keyword evidence="7" id="KW-1185">Reference proteome</keyword>
<protein>
    <recommendedName>
        <fullName evidence="5">RING-type domain-containing protein</fullName>
    </recommendedName>
</protein>
<sequence length="144" mass="16426">MWTTCCNWFCLDGQPEAAPPPHEARTQAYSNTGYSSFPSPTDIEGLTVRHLKEILAHNFINYKGCCEKWELMVTWLYKSQKELRRLVPKQGNRGAVPSSPEEKLCRICTDSPINCVLLECSHMVTCTKCGKCMNQCPTCWQYVI</sequence>
<dbReference type="OrthoDB" id="3045089at2759"/>
<dbReference type="Gene3D" id="3.30.40.10">
    <property type="entry name" value="Zinc/RING finger domain, C3HC4 (zinc finger)"/>
    <property type="match status" value="1"/>
</dbReference>
<dbReference type="InterPro" id="IPR055111">
    <property type="entry name" value="RNF34_RFFL_HeH"/>
</dbReference>
<dbReference type="GO" id="GO:0070936">
    <property type="term" value="P:protein K48-linked ubiquitination"/>
    <property type="evidence" value="ECO:0007669"/>
    <property type="project" value="TreeGrafter"/>
</dbReference>
<evidence type="ECO:0000256" key="2">
    <source>
        <dbReference type="ARBA" id="ARBA00022771"/>
    </source>
</evidence>